<organism evidence="2 3">
    <name type="scientific">Cylindrotheca closterium</name>
    <dbReference type="NCBI Taxonomy" id="2856"/>
    <lineage>
        <taxon>Eukaryota</taxon>
        <taxon>Sar</taxon>
        <taxon>Stramenopiles</taxon>
        <taxon>Ochrophyta</taxon>
        <taxon>Bacillariophyta</taxon>
        <taxon>Bacillariophyceae</taxon>
        <taxon>Bacillariophycidae</taxon>
        <taxon>Bacillariales</taxon>
        <taxon>Bacillariaceae</taxon>
        <taxon>Cylindrotheca</taxon>
    </lineage>
</organism>
<feature type="compositionally biased region" description="Polar residues" evidence="1">
    <location>
        <begin position="7"/>
        <end position="18"/>
    </location>
</feature>
<dbReference type="AlphaFoldDB" id="A0AAD2CLM9"/>
<dbReference type="EMBL" id="CAKOGP040000757">
    <property type="protein sequence ID" value="CAJ1938691.1"/>
    <property type="molecule type" value="Genomic_DNA"/>
</dbReference>
<gene>
    <name evidence="2" type="ORF">CYCCA115_LOCUS6235</name>
</gene>
<dbReference type="Proteomes" id="UP001295423">
    <property type="component" value="Unassembled WGS sequence"/>
</dbReference>
<evidence type="ECO:0000313" key="3">
    <source>
        <dbReference type="Proteomes" id="UP001295423"/>
    </source>
</evidence>
<reference evidence="2" key="1">
    <citation type="submission" date="2023-08" db="EMBL/GenBank/DDBJ databases">
        <authorList>
            <person name="Audoor S."/>
            <person name="Bilcke G."/>
        </authorList>
    </citation>
    <scope>NUCLEOTIDE SEQUENCE</scope>
</reference>
<comment type="caution">
    <text evidence="2">The sequence shown here is derived from an EMBL/GenBank/DDBJ whole genome shotgun (WGS) entry which is preliminary data.</text>
</comment>
<keyword evidence="3" id="KW-1185">Reference proteome</keyword>
<name>A0AAD2CLM9_9STRA</name>
<proteinExistence type="predicted"/>
<feature type="region of interest" description="Disordered" evidence="1">
    <location>
        <begin position="1"/>
        <end position="32"/>
    </location>
</feature>
<protein>
    <submittedName>
        <fullName evidence="2">Uncharacterized protein</fullName>
    </submittedName>
</protein>
<evidence type="ECO:0000256" key="1">
    <source>
        <dbReference type="SAM" id="MobiDB-lite"/>
    </source>
</evidence>
<feature type="region of interest" description="Disordered" evidence="1">
    <location>
        <begin position="71"/>
        <end position="113"/>
    </location>
</feature>
<sequence>MMLLNETRPTMATLSSPSRPRMMSFKRSNDQASRRIRSRYLHKLGVVDSSSSGSGSMSCDDEFSVETTASMDTLQTKGSPERKHVRRTSRPDEIQFEALKGSDGEDENDLSGPHMLRTLSLASETSTSSSVSFEQYVVVHPIPNLDAYSEDMKQAIWTNQEEAEIEVMRNYLEFASEGMQWQNTLEEEDFFEYNNELVHPVHIMNRHCSLKQNFLMGMSARRAYE</sequence>
<accession>A0AAD2CLM9</accession>
<evidence type="ECO:0000313" key="2">
    <source>
        <dbReference type="EMBL" id="CAJ1938691.1"/>
    </source>
</evidence>